<keyword evidence="5" id="KW-0133">Cell shape</keyword>
<keyword evidence="7 8" id="KW-0472">Membrane</keyword>
<keyword evidence="3" id="KW-1003">Cell membrane</keyword>
<keyword evidence="6 8" id="KW-1133">Transmembrane helix</keyword>
<dbReference type="RefSeq" id="WP_194703107.1">
    <property type="nucleotide sequence ID" value="NZ_JADKNH010000011.1"/>
</dbReference>
<comment type="subcellular location">
    <subcellularLocation>
        <location evidence="1">Cell membrane</location>
        <topology evidence="1">Multi-pass membrane protein</topology>
    </subcellularLocation>
</comment>
<comment type="similarity">
    <text evidence="2">Belongs to the MreD family.</text>
</comment>
<evidence type="ECO:0000313" key="10">
    <source>
        <dbReference type="Proteomes" id="UP000614200"/>
    </source>
</evidence>
<evidence type="ECO:0000256" key="5">
    <source>
        <dbReference type="ARBA" id="ARBA00022960"/>
    </source>
</evidence>
<sequence length="165" mass="19041">MKYRYVVLIGLINFILMSTIFQIFRINDALPNLCIILSIVFVALFSDKHAYIYALTCGALQDVFLGKILGINLLLYVLIVYVVIRLERVMFKGNFLTPFFLIAFATVLYHILFYIMMFFLQSTIPLSLLIVKIVTEIVYNSVLGLFFYSVIFKKLNGYKLGDFNA</sequence>
<feature type="transmembrane region" description="Helical" evidence="8">
    <location>
        <begin position="96"/>
        <end position="120"/>
    </location>
</feature>
<evidence type="ECO:0000256" key="7">
    <source>
        <dbReference type="ARBA" id="ARBA00023136"/>
    </source>
</evidence>
<keyword evidence="10" id="KW-1185">Reference proteome</keyword>
<reference evidence="9 10" key="1">
    <citation type="submission" date="2020-11" db="EMBL/GenBank/DDBJ databases">
        <title>Fusibacter basophilias sp. nov.</title>
        <authorList>
            <person name="Qiu D."/>
        </authorList>
    </citation>
    <scope>NUCLEOTIDE SEQUENCE [LARGE SCALE GENOMIC DNA]</scope>
    <source>
        <strain evidence="9 10">Q10-2</strain>
    </source>
</reference>
<evidence type="ECO:0000256" key="8">
    <source>
        <dbReference type="SAM" id="Phobius"/>
    </source>
</evidence>
<name>A0ABR9ZWM1_9FIRM</name>
<evidence type="ECO:0000256" key="1">
    <source>
        <dbReference type="ARBA" id="ARBA00004651"/>
    </source>
</evidence>
<keyword evidence="4 8" id="KW-0812">Transmembrane</keyword>
<dbReference type="EMBL" id="JADKNH010000011">
    <property type="protein sequence ID" value="MBF4694867.1"/>
    <property type="molecule type" value="Genomic_DNA"/>
</dbReference>
<dbReference type="InterPro" id="IPR007227">
    <property type="entry name" value="Cell_shape_determining_MreD"/>
</dbReference>
<gene>
    <name evidence="9" type="primary">mreD</name>
    <name evidence="9" type="ORF">ISU02_17340</name>
</gene>
<dbReference type="Pfam" id="PF04093">
    <property type="entry name" value="MreD"/>
    <property type="match status" value="1"/>
</dbReference>
<feature type="transmembrane region" description="Helical" evidence="8">
    <location>
        <begin position="33"/>
        <end position="52"/>
    </location>
</feature>
<organism evidence="9 10">
    <name type="scientific">Fusibacter ferrireducens</name>
    <dbReference type="NCBI Taxonomy" id="2785058"/>
    <lineage>
        <taxon>Bacteria</taxon>
        <taxon>Bacillati</taxon>
        <taxon>Bacillota</taxon>
        <taxon>Clostridia</taxon>
        <taxon>Eubacteriales</taxon>
        <taxon>Eubacteriales Family XII. Incertae Sedis</taxon>
        <taxon>Fusibacter</taxon>
    </lineage>
</organism>
<dbReference type="Proteomes" id="UP000614200">
    <property type="component" value="Unassembled WGS sequence"/>
</dbReference>
<evidence type="ECO:0000256" key="6">
    <source>
        <dbReference type="ARBA" id="ARBA00022989"/>
    </source>
</evidence>
<feature type="transmembrane region" description="Helical" evidence="8">
    <location>
        <begin position="64"/>
        <end position="84"/>
    </location>
</feature>
<proteinExistence type="inferred from homology"/>
<dbReference type="NCBIfam" id="TIGR03426">
    <property type="entry name" value="shape_MreD"/>
    <property type="match status" value="1"/>
</dbReference>
<evidence type="ECO:0000256" key="2">
    <source>
        <dbReference type="ARBA" id="ARBA00007776"/>
    </source>
</evidence>
<evidence type="ECO:0000313" key="9">
    <source>
        <dbReference type="EMBL" id="MBF4694867.1"/>
    </source>
</evidence>
<evidence type="ECO:0000256" key="3">
    <source>
        <dbReference type="ARBA" id="ARBA00022475"/>
    </source>
</evidence>
<feature type="transmembrane region" description="Helical" evidence="8">
    <location>
        <begin position="6"/>
        <end position="26"/>
    </location>
</feature>
<accession>A0ABR9ZWM1</accession>
<protein>
    <submittedName>
        <fullName evidence="9">Rod shape-determining protein MreD</fullName>
    </submittedName>
</protein>
<evidence type="ECO:0000256" key="4">
    <source>
        <dbReference type="ARBA" id="ARBA00022692"/>
    </source>
</evidence>
<comment type="caution">
    <text evidence="9">The sequence shown here is derived from an EMBL/GenBank/DDBJ whole genome shotgun (WGS) entry which is preliminary data.</text>
</comment>
<feature type="transmembrane region" description="Helical" evidence="8">
    <location>
        <begin position="126"/>
        <end position="151"/>
    </location>
</feature>